<comment type="caution">
    <text evidence="7">The sequence shown here is derived from an EMBL/GenBank/DDBJ whole genome shotgun (WGS) entry which is preliminary data.</text>
</comment>
<dbReference type="PANTHER" id="PTHR44329:SF288">
    <property type="entry name" value="MITOGEN-ACTIVATED PROTEIN KINASE KINASE KINASE 20"/>
    <property type="match status" value="1"/>
</dbReference>
<dbReference type="InterPro" id="IPR036537">
    <property type="entry name" value="Adaptor_Cbl_N_dom_sf"/>
</dbReference>
<dbReference type="InterPro" id="IPR000719">
    <property type="entry name" value="Prot_kinase_dom"/>
</dbReference>
<gene>
    <name evidence="7" type="ORF">JKP88DRAFT_314467</name>
</gene>
<proteinExistence type="predicted"/>
<evidence type="ECO:0000256" key="1">
    <source>
        <dbReference type="ARBA" id="ARBA00022679"/>
    </source>
</evidence>
<dbReference type="Gene3D" id="1.20.930.20">
    <property type="entry name" value="Adaptor protein Cbl, N-terminal domain"/>
    <property type="match status" value="1"/>
</dbReference>
<dbReference type="AlphaFoldDB" id="A0A835Z3X4"/>
<reference evidence="7" key="1">
    <citation type="submission" date="2021-02" db="EMBL/GenBank/DDBJ databases">
        <title>First Annotated Genome of the Yellow-green Alga Tribonema minus.</title>
        <authorList>
            <person name="Mahan K.M."/>
        </authorList>
    </citation>
    <scope>NUCLEOTIDE SEQUENCE</scope>
    <source>
        <strain evidence="7">UTEX B ZZ1240</strain>
    </source>
</reference>
<dbReference type="PANTHER" id="PTHR44329">
    <property type="entry name" value="SERINE/THREONINE-PROTEIN KINASE TNNI3K-RELATED"/>
    <property type="match status" value="1"/>
</dbReference>
<dbReference type="Proteomes" id="UP000664859">
    <property type="component" value="Unassembled WGS sequence"/>
</dbReference>
<evidence type="ECO:0000313" key="7">
    <source>
        <dbReference type="EMBL" id="KAG5184565.1"/>
    </source>
</evidence>
<evidence type="ECO:0000313" key="8">
    <source>
        <dbReference type="Proteomes" id="UP000664859"/>
    </source>
</evidence>
<name>A0A835Z3X4_9STRA</name>
<dbReference type="EMBL" id="JAFCMP010000159">
    <property type="protein sequence ID" value="KAG5184565.1"/>
    <property type="molecule type" value="Genomic_DNA"/>
</dbReference>
<dbReference type="GO" id="GO:0004674">
    <property type="term" value="F:protein serine/threonine kinase activity"/>
    <property type="evidence" value="ECO:0007669"/>
    <property type="project" value="TreeGrafter"/>
</dbReference>
<accession>A0A835Z3X4</accession>
<keyword evidence="8" id="KW-1185">Reference proteome</keyword>
<keyword evidence="1" id="KW-0808">Transferase</keyword>
<evidence type="ECO:0000256" key="2">
    <source>
        <dbReference type="ARBA" id="ARBA00022741"/>
    </source>
</evidence>
<dbReference type="PROSITE" id="PS00108">
    <property type="entry name" value="PROTEIN_KINASE_ST"/>
    <property type="match status" value="1"/>
</dbReference>
<dbReference type="Pfam" id="PF00069">
    <property type="entry name" value="Pkinase"/>
    <property type="match status" value="1"/>
</dbReference>
<feature type="domain" description="Protein kinase" evidence="6">
    <location>
        <begin position="200"/>
        <end position="478"/>
    </location>
</feature>
<dbReference type="GO" id="GO:0005524">
    <property type="term" value="F:ATP binding"/>
    <property type="evidence" value="ECO:0007669"/>
    <property type="project" value="UniProtKB-KW"/>
</dbReference>
<keyword evidence="2" id="KW-0547">Nucleotide-binding</keyword>
<dbReference type="Gene3D" id="1.10.510.10">
    <property type="entry name" value="Transferase(Phosphotransferase) domain 1"/>
    <property type="match status" value="1"/>
</dbReference>
<organism evidence="7 8">
    <name type="scientific">Tribonema minus</name>
    <dbReference type="NCBI Taxonomy" id="303371"/>
    <lineage>
        <taxon>Eukaryota</taxon>
        <taxon>Sar</taxon>
        <taxon>Stramenopiles</taxon>
        <taxon>Ochrophyta</taxon>
        <taxon>PX clade</taxon>
        <taxon>Xanthophyceae</taxon>
        <taxon>Tribonematales</taxon>
        <taxon>Tribonemataceae</taxon>
        <taxon>Tribonema</taxon>
    </lineage>
</organism>
<dbReference type="OrthoDB" id="4062651at2759"/>
<sequence>MDIFGTVATCIHLAHRVYDQYQLVAANKATCKRLAERVHALVAPLEGLKRASGNGPSPSLKRMNRALEVAGDYVDRWIYSLRREGKLQWLKTAAKASFEKEKLIEIYKDLDEARGDLQFAMTFALTISTDEWVSDKKEDYQELQGTIQKMMDDKDAKDEQRYLALAGMLSDLRTAAAACSTAHDVFGFTEINYLKDLHFEPHGGLMGAGGFGEIKAASYNGVPVAIKTFRSDIRVTHEELEEMRNEVKMHATLTYPHIVTLWGACTVPPTLCIVMERAEHGSLFDQLHGPIPGGAFKGDDAATWGVKLALLLDVADGVGHLHSNAHLLHGDLKSPNVLVCLMYGQCVAKICDFGHSKPYSMTGQTGQHTRTYNWMAPEALPTPQYTTAADIYSLGMIIYEIVFGKVPFDECRNHDELVASLARQQRPAQANPREWANTQRTDTRFFSNDVFKLMMQCWAESISERPSIDDVLTTLRSIADATDADHKQGCPKWRAPGPTLLSAAAEGSPVHTAQAALLTAAAERSPARAMPPSGSPQCVAQPMMAAHAAPPYGSSPCAANSSLQPMGQVLPGQKPKKLKGLFSQVIANRKRRQQLP</sequence>
<dbReference type="InterPro" id="IPR011009">
    <property type="entry name" value="Kinase-like_dom_sf"/>
</dbReference>
<keyword evidence="4" id="KW-0067">ATP-binding</keyword>
<evidence type="ECO:0000256" key="3">
    <source>
        <dbReference type="ARBA" id="ARBA00022777"/>
    </source>
</evidence>
<protein>
    <submittedName>
        <fullName evidence="7">Kinase-like domain-containing protein</fullName>
    </submittedName>
</protein>
<dbReference type="InterPro" id="IPR051681">
    <property type="entry name" value="Ser/Thr_Kinases-Pseudokinases"/>
</dbReference>
<evidence type="ECO:0000256" key="4">
    <source>
        <dbReference type="ARBA" id="ARBA00022840"/>
    </source>
</evidence>
<dbReference type="SMART" id="SM00220">
    <property type="entry name" value="S_TKc"/>
    <property type="match status" value="1"/>
</dbReference>
<keyword evidence="3 7" id="KW-0418">Kinase</keyword>
<dbReference type="InterPro" id="IPR059179">
    <property type="entry name" value="MLKL-like_MCAfunc"/>
</dbReference>
<keyword evidence="5" id="KW-0175">Coiled coil</keyword>
<dbReference type="SUPFAM" id="SSF56112">
    <property type="entry name" value="Protein kinase-like (PK-like)"/>
    <property type="match status" value="1"/>
</dbReference>
<dbReference type="PROSITE" id="PS50011">
    <property type="entry name" value="PROTEIN_KINASE_DOM"/>
    <property type="match status" value="1"/>
</dbReference>
<dbReference type="CDD" id="cd21037">
    <property type="entry name" value="MLKL_NTD"/>
    <property type="match status" value="1"/>
</dbReference>
<dbReference type="InterPro" id="IPR008271">
    <property type="entry name" value="Ser/Thr_kinase_AS"/>
</dbReference>
<feature type="coiled-coil region" evidence="5">
    <location>
        <begin position="133"/>
        <end position="160"/>
    </location>
</feature>
<evidence type="ECO:0000256" key="5">
    <source>
        <dbReference type="SAM" id="Coils"/>
    </source>
</evidence>
<dbReference type="GO" id="GO:0007166">
    <property type="term" value="P:cell surface receptor signaling pathway"/>
    <property type="evidence" value="ECO:0007669"/>
    <property type="project" value="InterPro"/>
</dbReference>
<dbReference type="InterPro" id="IPR054000">
    <property type="entry name" value="MLKL_N"/>
</dbReference>
<dbReference type="Pfam" id="PF22215">
    <property type="entry name" value="MLKL_N"/>
    <property type="match status" value="1"/>
</dbReference>
<evidence type="ECO:0000259" key="6">
    <source>
        <dbReference type="PROSITE" id="PS50011"/>
    </source>
</evidence>